<accession>A0A7N0TFF6</accession>
<evidence type="ECO:0000313" key="3">
    <source>
        <dbReference type="Proteomes" id="UP000594263"/>
    </source>
</evidence>
<dbReference type="PANTHER" id="PTHR13382">
    <property type="entry name" value="MITOCHONDRIAL ATP SYNTHASE COUPLING FACTOR B"/>
    <property type="match status" value="1"/>
</dbReference>
<evidence type="ECO:0000313" key="2">
    <source>
        <dbReference type="EnsemblPlants" id="Kaladp0035s0049.1.v1.1"/>
    </source>
</evidence>
<reference evidence="2" key="1">
    <citation type="submission" date="2021-01" db="UniProtKB">
        <authorList>
            <consortium name="EnsemblPlants"/>
        </authorList>
    </citation>
    <scope>IDENTIFICATION</scope>
</reference>
<dbReference type="OMA" id="CEECGGC"/>
<dbReference type="EnsemblPlants" id="Kaladp0035s0049.1.v1.1">
    <property type="protein sequence ID" value="Kaladp0035s0049.1.v1.1"/>
    <property type="gene ID" value="Kaladp0035s0049.v1.1"/>
</dbReference>
<dbReference type="InterPro" id="IPR001810">
    <property type="entry name" value="F-box_dom"/>
</dbReference>
<dbReference type="AlphaFoldDB" id="A0A7N0TFF6"/>
<sequence length="298" mass="33170">MEQPGGAEAQSPHEAFYLVLPYLPVSDLLSAAQVCTSFRDAVQNDVLIWLDIHVDKPLSTNILDETLLLRIASKANGRMRSLALINCPRITDQGLHRVIHTNPLITKLYLPGCTGLSPEGVVCAVETLTTPHHKLRALKISNIHNMTKEHLESLRNCFPPDILMQKQPTYFHERSKISLSEQPSPPPIDVDLCPKCCEVRMVFDCPGEACKQEERKCRGCRYCVVRCEDCGVCVDDEVGEAACEDSLCLKCWLLLPKCDFCNKAYCKEHASQRPCSSAGSPGFVCSACLADENYLEME</sequence>
<dbReference type="PANTHER" id="PTHR13382:SF16">
    <property type="entry name" value="F-BOX PROTEIN SKIP28"/>
    <property type="match status" value="1"/>
</dbReference>
<dbReference type="PROSITE" id="PS50181">
    <property type="entry name" value="FBOX"/>
    <property type="match status" value="1"/>
</dbReference>
<dbReference type="Proteomes" id="UP000594263">
    <property type="component" value="Unplaced"/>
</dbReference>
<dbReference type="InterPro" id="IPR050648">
    <property type="entry name" value="F-box_LRR-repeat"/>
</dbReference>
<name>A0A7N0TFF6_KALFE</name>
<dbReference type="Pfam" id="PF12937">
    <property type="entry name" value="F-box-like"/>
    <property type="match status" value="1"/>
</dbReference>
<organism evidence="2 3">
    <name type="scientific">Kalanchoe fedtschenkoi</name>
    <name type="common">Lavender scallops</name>
    <name type="synonym">South American air plant</name>
    <dbReference type="NCBI Taxonomy" id="63787"/>
    <lineage>
        <taxon>Eukaryota</taxon>
        <taxon>Viridiplantae</taxon>
        <taxon>Streptophyta</taxon>
        <taxon>Embryophyta</taxon>
        <taxon>Tracheophyta</taxon>
        <taxon>Spermatophyta</taxon>
        <taxon>Magnoliopsida</taxon>
        <taxon>eudicotyledons</taxon>
        <taxon>Gunneridae</taxon>
        <taxon>Pentapetalae</taxon>
        <taxon>Saxifragales</taxon>
        <taxon>Crassulaceae</taxon>
        <taxon>Kalanchoe</taxon>
    </lineage>
</organism>
<dbReference type="InterPro" id="IPR032675">
    <property type="entry name" value="LRR_dom_sf"/>
</dbReference>
<proteinExistence type="predicted"/>
<protein>
    <recommendedName>
        <fullName evidence="1">F-box domain-containing protein</fullName>
    </recommendedName>
</protein>
<dbReference type="Gramene" id="Kaladp0035s0049.1.v1.1">
    <property type="protein sequence ID" value="Kaladp0035s0049.1.v1.1"/>
    <property type="gene ID" value="Kaladp0035s0049.v1.1"/>
</dbReference>
<dbReference type="InterPro" id="IPR017900">
    <property type="entry name" value="4Fe4S_Fe_S_CS"/>
</dbReference>
<dbReference type="Gene3D" id="3.80.10.10">
    <property type="entry name" value="Ribonuclease Inhibitor"/>
    <property type="match status" value="1"/>
</dbReference>
<dbReference type="SUPFAM" id="SSF81383">
    <property type="entry name" value="F-box domain"/>
    <property type="match status" value="1"/>
</dbReference>
<feature type="domain" description="F-box" evidence="1">
    <location>
        <begin position="12"/>
        <end position="52"/>
    </location>
</feature>
<keyword evidence="3" id="KW-1185">Reference proteome</keyword>
<dbReference type="GO" id="GO:0005737">
    <property type="term" value="C:cytoplasm"/>
    <property type="evidence" value="ECO:0007669"/>
    <property type="project" value="TreeGrafter"/>
</dbReference>
<evidence type="ECO:0000259" key="1">
    <source>
        <dbReference type="PROSITE" id="PS50181"/>
    </source>
</evidence>
<dbReference type="PROSITE" id="PS00198">
    <property type="entry name" value="4FE4S_FER_1"/>
    <property type="match status" value="1"/>
</dbReference>
<dbReference type="Gene3D" id="1.20.1280.50">
    <property type="match status" value="1"/>
</dbReference>
<dbReference type="InterPro" id="IPR036047">
    <property type="entry name" value="F-box-like_dom_sf"/>
</dbReference>
<dbReference type="SUPFAM" id="SSF52047">
    <property type="entry name" value="RNI-like"/>
    <property type="match status" value="1"/>
</dbReference>